<dbReference type="RefSeq" id="YP_010049745.1">
    <property type="nucleotide sequence ID" value="NC_054393.1"/>
</dbReference>
<name>A0A482J842_9CAUD</name>
<dbReference type="EMBL" id="MK494099">
    <property type="protein sequence ID" value="QBP29733.1"/>
    <property type="molecule type" value="Genomic_DNA"/>
</dbReference>
<accession>A0A482J842</accession>
<evidence type="ECO:0000313" key="1">
    <source>
        <dbReference type="EMBL" id="QBP29733.1"/>
    </source>
</evidence>
<gene>
    <name evidence="1" type="primary">78</name>
    <name evidence="1" type="ORF">SEA_TYPHA_78</name>
</gene>
<evidence type="ECO:0000313" key="2">
    <source>
        <dbReference type="Proteomes" id="UP000294565"/>
    </source>
</evidence>
<dbReference type="GeneID" id="63743068"/>
<organism evidence="1 2">
    <name type="scientific">Mycobacterium phage Typha</name>
    <dbReference type="NCBI Taxonomy" id="2517971"/>
    <lineage>
        <taxon>Viruses</taxon>
        <taxon>Duplodnaviria</taxon>
        <taxon>Heunggongvirae</taxon>
        <taxon>Uroviricota</taxon>
        <taxon>Caudoviricetes</taxon>
        <taxon>Typhavirus</taxon>
        <taxon>Typhavirus typha</taxon>
    </lineage>
</organism>
<dbReference type="Proteomes" id="UP000294565">
    <property type="component" value="Segment"/>
</dbReference>
<sequence length="120" mass="13395">MSDTDLCQCGHVKRADRDGMRGQGHYEGRGRCLACLLCEQGAESHVPQRCGCRVFEPAERVTVEQAMTEGGVPCICGDHYLSGHDRLEDGGRCRVRHHDGSRCDCPGYEPDPRYIKEDNE</sequence>
<dbReference type="KEGG" id="vg:63743068"/>
<proteinExistence type="predicted"/>
<keyword evidence="2" id="KW-1185">Reference proteome</keyword>
<protein>
    <submittedName>
        <fullName evidence="1">Uncharacterized protein</fullName>
    </submittedName>
</protein>
<reference evidence="1 2" key="1">
    <citation type="submission" date="2019-02" db="EMBL/GenBank/DDBJ databases">
        <authorList>
            <person name="Kanzanas C."/>
            <person name="Smith M.A."/>
            <person name="Zack K.M."/>
            <person name="Garlena R.A."/>
            <person name="Russell D.A."/>
            <person name="Pope W.H."/>
            <person name="Jacobs-Sera D."/>
            <person name="Hatfull G.F."/>
        </authorList>
    </citation>
    <scope>NUCLEOTIDE SEQUENCE [LARGE SCALE GENOMIC DNA]</scope>
</reference>